<feature type="compositionally biased region" description="Polar residues" evidence="7">
    <location>
        <begin position="586"/>
        <end position="605"/>
    </location>
</feature>
<sequence length="1064" mass="119374">MAGLLRVPHYRHSGEDSRRTGPEEGIDNLLLVPESVLDMDGNQLRDDLNGLRFAFRKQYLQADLGPQGNIWISGVTTVNSDNRPNTAPTPPQNSSRAGGLHWFAHGADSFDFNDETDETGKENAIKDREERLRLVREKHDEERQRKLDELKQQALAVQRYREQKEEERRRRLDEMRLRDSERRQQVEERKRQLFEAEREKRDAILKKNLEREARIVSKRRNERSSIVFAFGSSTPRMLEPSETGGSYWASRRATSTSNVMMLSSTTPMGPLTRRSSERELNECSGKKRAASAGGLSNRSTDEYNNKRHSVMNVLHWSDMCYPVIPEYPVDVGCEGGDGSAERKAARRKTDLMPTIVSPRDLTPCSRPGSSSSSRRSPGRASSMTRLDGAATAFGGGSGRLLSSARSMSHLAGGGGGGGGGRSVVLGANKDRSTLHRSMIALNPVPPPRPTRAERLRKRAREFANGGGAVVQPLMSLFSLHYIHRTQHIVHFVTNPLNSDYKGYQSVSCTVCGNIVVAYKNSHHRKSYYMLQTCSTFTYLTVWLRKESDRYQMWMDILTKTSTLQVFLFVHKRKYRGGMKSGEMTPNRPQSSMSQSSTGPLPTQPRSRPVATPRKPRPISIAVTGVTSDQSAKSPATGERPPLPKVNVTKKSITPKVETKKFPNDNTKLQSTTVKEKNKNAKNSTETSDNVESSEQQHTVAAVSKDEDSRENSNQGSVNDLAECDMTASMLATKQKISTEEEAKAALAERRKLAREQAERDAELERQRLEAERLAEEERLRCEEEEQRRQEEEQLRMLEEARKSEELRLQLAIEETKKREEEEKKRKEEEHKLKLEKEEADRKAKEEAEKLRQEMEIKLKKEEEDRQLRRKRVEAIMLRTRNQGKGNASTKEETESAEQQAGENKTEKPSSDPMTTSQGPVSETEAMLTAERVHSSSTTTSSASSPTSPPGDVLSNGLLPVETSGSKQNGRADNSTAHQSNGCLPTANGGTVFSSEVQLNNVTNNLLDLSLEPIPSDALSTQQIIDIGMKKCIQDNTTEFTTYQETNRSEQQIVNATSRHTTTTK</sequence>
<dbReference type="InterPro" id="IPR051483">
    <property type="entry name" value="MAP7_domain-containing"/>
</dbReference>
<feature type="region of interest" description="Disordered" evidence="7">
    <location>
        <begin position="577"/>
        <end position="723"/>
    </location>
</feature>
<feature type="compositionally biased region" description="Basic and acidic residues" evidence="7">
    <location>
        <begin position="770"/>
        <end position="866"/>
    </location>
</feature>
<dbReference type="InterPro" id="IPR008604">
    <property type="entry name" value="MAP7_fam"/>
</dbReference>
<comment type="similarity">
    <text evidence="2">Belongs to the MAP7 family.</text>
</comment>
<feature type="compositionally biased region" description="Low complexity" evidence="7">
    <location>
        <begin position="934"/>
        <end position="945"/>
    </location>
</feature>
<dbReference type="PANTHER" id="PTHR15073:SF1">
    <property type="entry name" value="RETICULOCYTE-BINDING PROTEIN HOMOLOG 2A"/>
    <property type="match status" value="1"/>
</dbReference>
<keyword evidence="9" id="KW-1185">Reference proteome</keyword>
<feature type="compositionally biased region" description="Low complexity" evidence="7">
    <location>
        <begin position="365"/>
        <end position="382"/>
    </location>
</feature>
<keyword evidence="3" id="KW-0963">Cytoplasm</keyword>
<dbReference type="Pfam" id="PF05672">
    <property type="entry name" value="MAP7"/>
    <property type="match status" value="1"/>
</dbReference>
<feature type="compositionally biased region" description="Polar residues" evidence="7">
    <location>
        <begin position="663"/>
        <end position="672"/>
    </location>
</feature>
<feature type="compositionally biased region" description="Polar residues" evidence="7">
    <location>
        <begin position="911"/>
        <end position="920"/>
    </location>
</feature>
<gene>
    <name evidence="8" type="ORF">AGLY_002586</name>
</gene>
<protein>
    <submittedName>
        <fullName evidence="8">Uncharacterized protein</fullName>
    </submittedName>
</protein>
<dbReference type="AlphaFoldDB" id="A0A6G0U0Q4"/>
<evidence type="ECO:0000256" key="1">
    <source>
        <dbReference type="ARBA" id="ARBA00004245"/>
    </source>
</evidence>
<evidence type="ECO:0000256" key="3">
    <source>
        <dbReference type="ARBA" id="ARBA00022490"/>
    </source>
</evidence>
<evidence type="ECO:0000256" key="4">
    <source>
        <dbReference type="ARBA" id="ARBA00023054"/>
    </source>
</evidence>
<dbReference type="GO" id="GO:0000226">
    <property type="term" value="P:microtubule cytoskeleton organization"/>
    <property type="evidence" value="ECO:0007669"/>
    <property type="project" value="InterPro"/>
</dbReference>
<feature type="coiled-coil region" evidence="6">
    <location>
        <begin position="125"/>
        <end position="206"/>
    </location>
</feature>
<dbReference type="PANTHER" id="PTHR15073">
    <property type="entry name" value="MICROTUBULE-ASSOCIATED PROTEIN"/>
    <property type="match status" value="1"/>
</dbReference>
<accession>A0A6G0U0Q4</accession>
<feature type="region of interest" description="Disordered" evidence="7">
    <location>
        <begin position="261"/>
        <end position="302"/>
    </location>
</feature>
<evidence type="ECO:0000256" key="7">
    <source>
        <dbReference type="SAM" id="MobiDB-lite"/>
    </source>
</evidence>
<feature type="compositionally biased region" description="Polar residues" evidence="7">
    <location>
        <begin position="624"/>
        <end position="633"/>
    </location>
</feature>
<keyword evidence="5" id="KW-0206">Cytoskeleton</keyword>
<dbReference type="EMBL" id="VYZN01000009">
    <property type="protein sequence ID" value="KAE9542675.1"/>
    <property type="molecule type" value="Genomic_DNA"/>
</dbReference>
<organism evidence="8 9">
    <name type="scientific">Aphis glycines</name>
    <name type="common">Soybean aphid</name>
    <dbReference type="NCBI Taxonomy" id="307491"/>
    <lineage>
        <taxon>Eukaryota</taxon>
        <taxon>Metazoa</taxon>
        <taxon>Ecdysozoa</taxon>
        <taxon>Arthropoda</taxon>
        <taxon>Hexapoda</taxon>
        <taxon>Insecta</taxon>
        <taxon>Pterygota</taxon>
        <taxon>Neoptera</taxon>
        <taxon>Paraneoptera</taxon>
        <taxon>Hemiptera</taxon>
        <taxon>Sternorrhyncha</taxon>
        <taxon>Aphidomorpha</taxon>
        <taxon>Aphidoidea</taxon>
        <taxon>Aphididae</taxon>
        <taxon>Aphidini</taxon>
        <taxon>Aphis</taxon>
        <taxon>Aphis</taxon>
    </lineage>
</organism>
<evidence type="ECO:0000256" key="2">
    <source>
        <dbReference type="ARBA" id="ARBA00007525"/>
    </source>
</evidence>
<feature type="compositionally biased region" description="Basic and acidic residues" evidence="7">
    <location>
        <begin position="339"/>
        <end position="350"/>
    </location>
</feature>
<reference evidence="8 9" key="1">
    <citation type="submission" date="2019-08" db="EMBL/GenBank/DDBJ databases">
        <title>The genome of the soybean aphid Biotype 1, its phylome, world population structure and adaptation to the North American continent.</title>
        <authorList>
            <person name="Giordano R."/>
            <person name="Donthu R.K."/>
            <person name="Hernandez A.G."/>
            <person name="Wright C.L."/>
            <person name="Zimin A.V."/>
        </authorList>
    </citation>
    <scope>NUCLEOTIDE SEQUENCE [LARGE SCALE GENOMIC DNA]</scope>
    <source>
        <tissue evidence="8">Whole aphids</tissue>
    </source>
</reference>
<evidence type="ECO:0000256" key="6">
    <source>
        <dbReference type="SAM" id="Coils"/>
    </source>
</evidence>
<dbReference type="GO" id="GO:0015630">
    <property type="term" value="C:microtubule cytoskeleton"/>
    <property type="evidence" value="ECO:0007669"/>
    <property type="project" value="InterPro"/>
</dbReference>
<dbReference type="OrthoDB" id="6433611at2759"/>
<name>A0A6G0U0Q4_APHGL</name>
<feature type="compositionally biased region" description="Polar residues" evidence="7">
    <location>
        <begin position="962"/>
        <end position="982"/>
    </location>
</feature>
<feature type="compositionally biased region" description="Basic and acidic residues" evidence="7">
    <location>
        <begin position="274"/>
        <end position="285"/>
    </location>
</feature>
<proteinExistence type="inferred from homology"/>
<evidence type="ECO:0000313" key="8">
    <source>
        <dbReference type="EMBL" id="KAE9542675.1"/>
    </source>
</evidence>
<feature type="region of interest" description="Disordered" evidence="7">
    <location>
        <begin position="770"/>
        <end position="982"/>
    </location>
</feature>
<evidence type="ECO:0000313" key="9">
    <source>
        <dbReference type="Proteomes" id="UP000475862"/>
    </source>
</evidence>
<dbReference type="Proteomes" id="UP000475862">
    <property type="component" value="Unassembled WGS sequence"/>
</dbReference>
<evidence type="ECO:0000256" key="5">
    <source>
        <dbReference type="ARBA" id="ARBA00023212"/>
    </source>
</evidence>
<feature type="compositionally biased region" description="Polar residues" evidence="7">
    <location>
        <begin position="680"/>
        <end position="698"/>
    </location>
</feature>
<feature type="region of interest" description="Disordered" evidence="7">
    <location>
        <begin position="1"/>
        <end position="25"/>
    </location>
</feature>
<feature type="compositionally biased region" description="Basic and acidic residues" evidence="7">
    <location>
        <begin position="12"/>
        <end position="22"/>
    </location>
</feature>
<feature type="compositionally biased region" description="Polar residues" evidence="7">
    <location>
        <begin position="879"/>
        <end position="888"/>
    </location>
</feature>
<comment type="caution">
    <text evidence="8">The sequence shown here is derived from an EMBL/GenBank/DDBJ whole genome shotgun (WGS) entry which is preliminary data.</text>
</comment>
<feature type="non-terminal residue" evidence="8">
    <location>
        <position position="1064"/>
    </location>
</feature>
<keyword evidence="4 6" id="KW-0175">Coiled coil</keyword>
<feature type="region of interest" description="Disordered" evidence="7">
    <location>
        <begin position="335"/>
        <end position="389"/>
    </location>
</feature>
<comment type="subcellular location">
    <subcellularLocation>
        <location evidence="1">Cytoplasm</location>
        <location evidence="1">Cytoskeleton</location>
    </subcellularLocation>
</comment>